<dbReference type="InterPro" id="IPR013098">
    <property type="entry name" value="Ig_I-set"/>
</dbReference>
<evidence type="ECO:0000256" key="2">
    <source>
        <dbReference type="ARBA" id="ARBA00022737"/>
    </source>
</evidence>
<accession>A0A210QY27</accession>
<keyword evidence="3" id="KW-1015">Disulfide bond</keyword>
<feature type="domain" description="Ig-like" evidence="5">
    <location>
        <begin position="430"/>
        <end position="524"/>
    </location>
</feature>
<comment type="caution">
    <text evidence="6">The sequence shown here is derived from an EMBL/GenBank/DDBJ whole genome shotgun (WGS) entry which is preliminary data.</text>
</comment>
<keyword evidence="1" id="KW-0732">Signal</keyword>
<evidence type="ECO:0000259" key="5">
    <source>
        <dbReference type="PROSITE" id="PS50835"/>
    </source>
</evidence>
<dbReference type="InterPro" id="IPR036179">
    <property type="entry name" value="Ig-like_dom_sf"/>
</dbReference>
<dbReference type="InterPro" id="IPR007110">
    <property type="entry name" value="Ig-like_dom"/>
</dbReference>
<feature type="domain" description="Ig-like" evidence="5">
    <location>
        <begin position="230"/>
        <end position="323"/>
    </location>
</feature>
<gene>
    <name evidence="6" type="ORF">KP79_PYT05273</name>
</gene>
<dbReference type="PROSITE" id="PS50835">
    <property type="entry name" value="IG_LIKE"/>
    <property type="match status" value="5"/>
</dbReference>
<protein>
    <submittedName>
        <fullName evidence="6">Titin</fullName>
    </submittedName>
</protein>
<evidence type="ECO:0000256" key="1">
    <source>
        <dbReference type="ARBA" id="ARBA00022729"/>
    </source>
</evidence>
<sequence>MSDFFLLYNRAHAIPSVNIPQTAYATTEGTTFSISCSVSSTTAVTNVSWQRTINGQTSSISIDDVNFSGATTGSPSLTIITASITDTGTYTCFATNSAGTGSDSTQVTVSGTIPSVNIPQTAYATTEGTNFSISCSVSSTTAVTNVSWQRTINGQTSSIIIDDVNFSGATTGSPSLTIITASITDTGTYTCFASNSAGIGSDSTQVTVSGTGESCIPYVPMQCDSVSDVPTVTVGQSSYSVTAGSSITLTCTVSANPTHTNVFWQRDVGSGSQVITIDGVNYSGSQVNAPSITIIVSEIGDAGTYTCFAVNSVGTGQSSTTLTVTGSIPTVTVSQTMVSVFTGTTVTLQCSVSANPTHTSVFWQFTPPNGGTTTLSIDNANHGGSSVNSPSLTVFNANSLDQGTYVCFASNLVGTGLSSQVLLSVTGSLPVVTIAQQSYSVVTGQSVTLACTVSASPTHFNVFWQRIDNNVTSSISIDGSKYSGSTVNNPSLTITNADSNDNTSYTCSATNAVGTGTSGQTTLGVTGSKANVCPWSPLPSNPIQLSLDSQSHWYVQCLPHLPIPMFFGSV</sequence>
<dbReference type="SMART" id="SM00406">
    <property type="entry name" value="IGv"/>
    <property type="match status" value="5"/>
</dbReference>
<dbReference type="InterPro" id="IPR003599">
    <property type="entry name" value="Ig_sub"/>
</dbReference>
<dbReference type="PANTHER" id="PTHR12231">
    <property type="entry name" value="CTX-RELATED TYPE I TRANSMEMBRANE PROTEIN"/>
    <property type="match status" value="1"/>
</dbReference>
<name>A0A210QY27_MIZYE</name>
<evidence type="ECO:0000256" key="4">
    <source>
        <dbReference type="ARBA" id="ARBA00023319"/>
    </source>
</evidence>
<feature type="domain" description="Ig-like" evidence="5">
    <location>
        <begin position="15"/>
        <end position="110"/>
    </location>
</feature>
<evidence type="ECO:0000313" key="6">
    <source>
        <dbReference type="EMBL" id="OWF53625.1"/>
    </source>
</evidence>
<dbReference type="SMART" id="SM00409">
    <property type="entry name" value="IG"/>
    <property type="match status" value="5"/>
</dbReference>
<reference evidence="6 7" key="1">
    <citation type="journal article" date="2017" name="Nat. Ecol. Evol.">
        <title>Scallop genome provides insights into evolution of bilaterian karyotype and development.</title>
        <authorList>
            <person name="Wang S."/>
            <person name="Zhang J."/>
            <person name="Jiao W."/>
            <person name="Li J."/>
            <person name="Xun X."/>
            <person name="Sun Y."/>
            <person name="Guo X."/>
            <person name="Huan P."/>
            <person name="Dong B."/>
            <person name="Zhang L."/>
            <person name="Hu X."/>
            <person name="Sun X."/>
            <person name="Wang J."/>
            <person name="Zhao C."/>
            <person name="Wang Y."/>
            <person name="Wang D."/>
            <person name="Huang X."/>
            <person name="Wang R."/>
            <person name="Lv J."/>
            <person name="Li Y."/>
            <person name="Zhang Z."/>
            <person name="Liu B."/>
            <person name="Lu W."/>
            <person name="Hui Y."/>
            <person name="Liang J."/>
            <person name="Zhou Z."/>
            <person name="Hou R."/>
            <person name="Li X."/>
            <person name="Liu Y."/>
            <person name="Li H."/>
            <person name="Ning X."/>
            <person name="Lin Y."/>
            <person name="Zhao L."/>
            <person name="Xing Q."/>
            <person name="Dou J."/>
            <person name="Li Y."/>
            <person name="Mao J."/>
            <person name="Guo H."/>
            <person name="Dou H."/>
            <person name="Li T."/>
            <person name="Mu C."/>
            <person name="Jiang W."/>
            <person name="Fu Q."/>
            <person name="Fu X."/>
            <person name="Miao Y."/>
            <person name="Liu J."/>
            <person name="Yu Q."/>
            <person name="Li R."/>
            <person name="Liao H."/>
            <person name="Li X."/>
            <person name="Kong Y."/>
            <person name="Jiang Z."/>
            <person name="Chourrout D."/>
            <person name="Li R."/>
            <person name="Bao Z."/>
        </authorList>
    </citation>
    <scope>NUCLEOTIDE SEQUENCE [LARGE SCALE GENOMIC DNA]</scope>
    <source>
        <strain evidence="6 7">PY_sf001</strain>
    </source>
</reference>
<organism evidence="6 7">
    <name type="scientific">Mizuhopecten yessoensis</name>
    <name type="common">Japanese scallop</name>
    <name type="synonym">Patinopecten yessoensis</name>
    <dbReference type="NCBI Taxonomy" id="6573"/>
    <lineage>
        <taxon>Eukaryota</taxon>
        <taxon>Metazoa</taxon>
        <taxon>Spiralia</taxon>
        <taxon>Lophotrochozoa</taxon>
        <taxon>Mollusca</taxon>
        <taxon>Bivalvia</taxon>
        <taxon>Autobranchia</taxon>
        <taxon>Pteriomorphia</taxon>
        <taxon>Pectinida</taxon>
        <taxon>Pectinoidea</taxon>
        <taxon>Pectinidae</taxon>
        <taxon>Mizuhopecten</taxon>
    </lineage>
</organism>
<evidence type="ECO:0000313" key="7">
    <source>
        <dbReference type="Proteomes" id="UP000242188"/>
    </source>
</evidence>
<feature type="domain" description="Ig-like" evidence="5">
    <location>
        <begin position="114"/>
        <end position="209"/>
    </location>
</feature>
<dbReference type="EMBL" id="NEDP02001298">
    <property type="protein sequence ID" value="OWF53625.1"/>
    <property type="molecule type" value="Genomic_DNA"/>
</dbReference>
<proteinExistence type="predicted"/>
<dbReference type="SUPFAM" id="SSF48726">
    <property type="entry name" value="Immunoglobulin"/>
    <property type="match status" value="5"/>
</dbReference>
<feature type="domain" description="Ig-like" evidence="5">
    <location>
        <begin position="329"/>
        <end position="424"/>
    </location>
</feature>
<dbReference type="Gene3D" id="2.60.40.10">
    <property type="entry name" value="Immunoglobulins"/>
    <property type="match status" value="5"/>
</dbReference>
<dbReference type="InterPro" id="IPR051170">
    <property type="entry name" value="Neural/epithelial_adhesion"/>
</dbReference>
<dbReference type="Pfam" id="PF07679">
    <property type="entry name" value="I-set"/>
    <property type="match status" value="2"/>
</dbReference>
<keyword evidence="4" id="KW-0393">Immunoglobulin domain</keyword>
<evidence type="ECO:0000256" key="3">
    <source>
        <dbReference type="ARBA" id="ARBA00023157"/>
    </source>
</evidence>
<dbReference type="AlphaFoldDB" id="A0A210QY27"/>
<dbReference type="Pfam" id="PF13927">
    <property type="entry name" value="Ig_3"/>
    <property type="match status" value="3"/>
</dbReference>
<dbReference type="Proteomes" id="UP000242188">
    <property type="component" value="Unassembled WGS sequence"/>
</dbReference>
<dbReference type="InterPro" id="IPR013783">
    <property type="entry name" value="Ig-like_fold"/>
</dbReference>
<dbReference type="InterPro" id="IPR013106">
    <property type="entry name" value="Ig_V-set"/>
</dbReference>
<dbReference type="PRINTS" id="PR01832">
    <property type="entry name" value="VEGFRECEPTOR"/>
</dbReference>
<dbReference type="PANTHER" id="PTHR12231:SF267">
    <property type="entry name" value="BASEMENT MEMBRANE-SPECIFIC HEPARAN SULFATE PROTEOGLYCAN CORE PROTEIN"/>
    <property type="match status" value="1"/>
</dbReference>
<keyword evidence="7" id="KW-1185">Reference proteome</keyword>
<keyword evidence="2" id="KW-0677">Repeat</keyword>
<dbReference type="SMART" id="SM00408">
    <property type="entry name" value="IGc2"/>
    <property type="match status" value="5"/>
</dbReference>
<dbReference type="InterPro" id="IPR003598">
    <property type="entry name" value="Ig_sub2"/>
</dbReference>
<dbReference type="OrthoDB" id="6150053at2759"/>